<dbReference type="PANTHER" id="PTHR43280:SF32">
    <property type="entry name" value="TRANSCRIPTIONAL REGULATORY PROTEIN"/>
    <property type="match status" value="1"/>
</dbReference>
<dbReference type="GO" id="GO:0003700">
    <property type="term" value="F:DNA-binding transcription factor activity"/>
    <property type="evidence" value="ECO:0007669"/>
    <property type="project" value="InterPro"/>
</dbReference>
<name>A0A128EVM8_9GAMM</name>
<dbReference type="InterPro" id="IPR047264">
    <property type="entry name" value="Cupin_HpaA-like_N"/>
</dbReference>
<sequence length="295" mass="33761">MSEIPHYFLYGEELPDTAPDYMHIARLEQSLPKHNWEIHPHRHDNLHQLMILESGSMHAQIREKSAEFSGRCVLSIPAKEVHGFAHQPGVTGFILSVSHPFMMSLFNDAERQGLAQLFREPLVIPLSEERDKGEITRMGENLLTEFHNPQSGQASIIGAFLKIIFVLLARNQQHNEHQETSEGKTAVFERFINLIDVHATEHWQVSQYSEALGLSQGQLNRVCQRVAGQQALAIVHQHLLDEAKRLLIFTQLSAKEIGYQLGFKDPGYFSRFFQRHTGQAPKQFKTRVIEKQSQN</sequence>
<dbReference type="PROSITE" id="PS01124">
    <property type="entry name" value="HTH_ARAC_FAMILY_2"/>
    <property type="match status" value="1"/>
</dbReference>
<dbReference type="PANTHER" id="PTHR43280">
    <property type="entry name" value="ARAC-FAMILY TRANSCRIPTIONAL REGULATOR"/>
    <property type="match status" value="1"/>
</dbReference>
<keyword evidence="2" id="KW-0238">DNA-binding</keyword>
<keyword evidence="3" id="KW-0804">Transcription</keyword>
<organism evidence="5 6">
    <name type="scientific">Grimontia celer</name>
    <dbReference type="NCBI Taxonomy" id="1796497"/>
    <lineage>
        <taxon>Bacteria</taxon>
        <taxon>Pseudomonadati</taxon>
        <taxon>Pseudomonadota</taxon>
        <taxon>Gammaproteobacteria</taxon>
        <taxon>Vibrionales</taxon>
        <taxon>Vibrionaceae</taxon>
        <taxon>Grimontia</taxon>
    </lineage>
</organism>
<dbReference type="OrthoDB" id="9814125at2"/>
<dbReference type="InterPro" id="IPR014710">
    <property type="entry name" value="RmlC-like_jellyroll"/>
</dbReference>
<dbReference type="InterPro" id="IPR009057">
    <property type="entry name" value="Homeodomain-like_sf"/>
</dbReference>
<evidence type="ECO:0000256" key="3">
    <source>
        <dbReference type="ARBA" id="ARBA00023163"/>
    </source>
</evidence>
<accession>A0A128EVM8</accession>
<evidence type="ECO:0000313" key="5">
    <source>
        <dbReference type="EMBL" id="CZF78603.1"/>
    </source>
</evidence>
<evidence type="ECO:0000313" key="6">
    <source>
        <dbReference type="Proteomes" id="UP000071641"/>
    </source>
</evidence>
<dbReference type="InterPro" id="IPR011051">
    <property type="entry name" value="RmlC_Cupin_sf"/>
</dbReference>
<keyword evidence="1" id="KW-0805">Transcription regulation</keyword>
<reference evidence="6" key="1">
    <citation type="submission" date="2016-02" db="EMBL/GenBank/DDBJ databases">
        <authorList>
            <person name="Rodrigo-Torres Lidia"/>
            <person name="Arahal R.David."/>
        </authorList>
    </citation>
    <scope>NUCLEOTIDE SEQUENCE [LARGE SCALE GENOMIC DNA]</scope>
    <source>
        <strain evidence="6">CECT 9029</strain>
    </source>
</reference>
<dbReference type="SUPFAM" id="SSF51182">
    <property type="entry name" value="RmlC-like cupins"/>
    <property type="match status" value="1"/>
</dbReference>
<protein>
    <submittedName>
        <fullName evidence="5">HTH-type transcriptional activator Btr</fullName>
    </submittedName>
</protein>
<dbReference type="Gene3D" id="2.60.120.10">
    <property type="entry name" value="Jelly Rolls"/>
    <property type="match status" value="1"/>
</dbReference>
<feature type="domain" description="HTH araC/xylS-type" evidence="4">
    <location>
        <begin position="189"/>
        <end position="287"/>
    </location>
</feature>
<keyword evidence="6" id="KW-1185">Reference proteome</keyword>
<dbReference type="AlphaFoldDB" id="A0A128EVM8"/>
<gene>
    <name evidence="5" type="primary">btr_1</name>
    <name evidence="5" type="ORF">GCE9029_00943</name>
</gene>
<dbReference type="Gene3D" id="1.10.10.60">
    <property type="entry name" value="Homeodomain-like"/>
    <property type="match status" value="1"/>
</dbReference>
<evidence type="ECO:0000256" key="1">
    <source>
        <dbReference type="ARBA" id="ARBA00023015"/>
    </source>
</evidence>
<dbReference type="SMART" id="SM00342">
    <property type="entry name" value="HTH_ARAC"/>
    <property type="match status" value="1"/>
</dbReference>
<dbReference type="CDD" id="cd06999">
    <property type="entry name" value="cupin_HpaA-like_N"/>
    <property type="match status" value="1"/>
</dbReference>
<dbReference type="Proteomes" id="UP000071641">
    <property type="component" value="Unassembled WGS sequence"/>
</dbReference>
<dbReference type="EMBL" id="FIZX01000001">
    <property type="protein sequence ID" value="CZF78603.1"/>
    <property type="molecule type" value="Genomic_DNA"/>
</dbReference>
<evidence type="ECO:0000259" key="4">
    <source>
        <dbReference type="PROSITE" id="PS01124"/>
    </source>
</evidence>
<dbReference type="STRING" id="1796497.GCE9029_00943"/>
<evidence type="ECO:0000256" key="2">
    <source>
        <dbReference type="ARBA" id="ARBA00023125"/>
    </source>
</evidence>
<dbReference type="Pfam" id="PF12833">
    <property type="entry name" value="HTH_18"/>
    <property type="match status" value="1"/>
</dbReference>
<dbReference type="InterPro" id="IPR018060">
    <property type="entry name" value="HTH_AraC"/>
</dbReference>
<dbReference type="GO" id="GO:0043565">
    <property type="term" value="F:sequence-specific DNA binding"/>
    <property type="evidence" value="ECO:0007669"/>
    <property type="project" value="InterPro"/>
</dbReference>
<dbReference type="SUPFAM" id="SSF46689">
    <property type="entry name" value="Homeodomain-like"/>
    <property type="match status" value="1"/>
</dbReference>
<proteinExistence type="predicted"/>